<accession>A0ACB9ST03</accession>
<evidence type="ECO:0000313" key="2">
    <source>
        <dbReference type="Proteomes" id="UP001056778"/>
    </source>
</evidence>
<comment type="caution">
    <text evidence="1">The sequence shown here is derived from an EMBL/GenBank/DDBJ whole genome shotgun (WGS) entry which is preliminary data.</text>
</comment>
<dbReference type="Proteomes" id="UP001056778">
    <property type="component" value="Chromosome 7"/>
</dbReference>
<name>A0ACB9ST03_HOLOL</name>
<evidence type="ECO:0000313" key="1">
    <source>
        <dbReference type="EMBL" id="KAI4458213.1"/>
    </source>
</evidence>
<keyword evidence="2" id="KW-1185">Reference proteome</keyword>
<protein>
    <submittedName>
        <fullName evidence="1">Structural contituent of cuticle</fullName>
    </submittedName>
</protein>
<sequence length="124" mass="13555">MCMLAGDGIGHVRWCVYAMTYPDMALFGMVWLLRVRAEMKRCAKCKRQDQNNVPAEVERGPSTSTFFTIEGNATLPSTTEAVSPGHALGPTTFCEVHGFNPPKEASACPIRKVVECHQADLPGL</sequence>
<organism evidence="1 2">
    <name type="scientific">Holotrichia oblita</name>
    <name type="common">Chafer beetle</name>
    <dbReference type="NCBI Taxonomy" id="644536"/>
    <lineage>
        <taxon>Eukaryota</taxon>
        <taxon>Metazoa</taxon>
        <taxon>Ecdysozoa</taxon>
        <taxon>Arthropoda</taxon>
        <taxon>Hexapoda</taxon>
        <taxon>Insecta</taxon>
        <taxon>Pterygota</taxon>
        <taxon>Neoptera</taxon>
        <taxon>Endopterygota</taxon>
        <taxon>Coleoptera</taxon>
        <taxon>Polyphaga</taxon>
        <taxon>Scarabaeiformia</taxon>
        <taxon>Scarabaeidae</taxon>
        <taxon>Melolonthinae</taxon>
        <taxon>Holotrichia</taxon>
    </lineage>
</organism>
<gene>
    <name evidence="1" type="ORF">MML48_7g00003358</name>
</gene>
<proteinExistence type="predicted"/>
<dbReference type="EMBL" id="CM043021">
    <property type="protein sequence ID" value="KAI4458213.1"/>
    <property type="molecule type" value="Genomic_DNA"/>
</dbReference>
<reference evidence="1" key="1">
    <citation type="submission" date="2022-04" db="EMBL/GenBank/DDBJ databases">
        <title>Chromosome-scale genome assembly of Holotrichia oblita Faldermann.</title>
        <authorList>
            <person name="Rongchong L."/>
        </authorList>
    </citation>
    <scope>NUCLEOTIDE SEQUENCE</scope>
    <source>
        <strain evidence="1">81SQS9</strain>
    </source>
</reference>